<evidence type="ECO:0000256" key="3">
    <source>
        <dbReference type="ARBA" id="ARBA00022475"/>
    </source>
</evidence>
<evidence type="ECO:0000313" key="22">
    <source>
        <dbReference type="EMBL" id="SME91049.1"/>
    </source>
</evidence>
<evidence type="ECO:0000256" key="21">
    <source>
        <dbReference type="SAM" id="Phobius"/>
    </source>
</evidence>
<sequence length="370" mass="40525">MKSASSYSANLIISAIILSVFGIIFIFTASSIPAAQRYGDLFFFPKRQLISLGLGVISGALLLKLPIRNIARLAFPGFILTTLLLVATLIPYFGHTVNGASRWLRWGMISFQPAELSKLVLILFLAKNLARPNFSGLHRLSGLLSCIFPLMVFSILLMLQPDFGTTFLLSLICFSMVFVCGLPIKLVASGLITGLLAIGIAIWQAPYRMKRITSFIDPWESAQSGGFQIIQSYLGFHNGGLLGVGLGGSRQKLYFLPEAHTDFILSVIGEELGLIGVSFIILLFGFMIWNGFKITERQTDIFAKLLAFGLTCLISVQATINMGVAMGLLPTKGMPLPFISHGSSSLVVFLWVVAILARLNYESDHLHERQ</sequence>
<evidence type="ECO:0000256" key="17">
    <source>
        <dbReference type="ARBA" id="ARBA00041185"/>
    </source>
</evidence>
<evidence type="ECO:0000256" key="12">
    <source>
        <dbReference type="ARBA" id="ARBA00023306"/>
    </source>
</evidence>
<feature type="transmembrane region" description="Helical" evidence="21">
    <location>
        <begin position="137"/>
        <end position="157"/>
    </location>
</feature>
<dbReference type="EC" id="2.4.99.28" evidence="19"/>
<evidence type="ECO:0000313" key="23">
    <source>
        <dbReference type="Proteomes" id="UP000192907"/>
    </source>
</evidence>
<evidence type="ECO:0000256" key="4">
    <source>
        <dbReference type="ARBA" id="ARBA00022618"/>
    </source>
</evidence>
<evidence type="ECO:0000256" key="1">
    <source>
        <dbReference type="ARBA" id="ARBA00004651"/>
    </source>
</evidence>
<evidence type="ECO:0000256" key="6">
    <source>
        <dbReference type="ARBA" id="ARBA00022679"/>
    </source>
</evidence>
<feature type="transmembrane region" description="Helical" evidence="21">
    <location>
        <begin position="49"/>
        <end position="67"/>
    </location>
</feature>
<dbReference type="AlphaFoldDB" id="A0A1Y6BAT2"/>
<keyword evidence="8" id="KW-0133">Cell shape</keyword>
<feature type="transmembrane region" description="Helical" evidence="21">
    <location>
        <begin position="106"/>
        <end position="125"/>
    </location>
</feature>
<keyword evidence="6" id="KW-0808">Transferase</keyword>
<feature type="transmembrane region" description="Helical" evidence="21">
    <location>
        <begin position="7"/>
        <end position="29"/>
    </location>
</feature>
<dbReference type="GO" id="GO:0009252">
    <property type="term" value="P:peptidoglycan biosynthetic process"/>
    <property type="evidence" value="ECO:0007669"/>
    <property type="project" value="UniProtKB-KW"/>
</dbReference>
<name>A0A1Y6BAT2_9BACT</name>
<keyword evidence="11 21" id="KW-0472">Membrane</keyword>
<feature type="transmembrane region" description="Helical" evidence="21">
    <location>
        <begin position="263"/>
        <end position="289"/>
    </location>
</feature>
<proteinExistence type="inferred from homology"/>
<dbReference type="InterPro" id="IPR013437">
    <property type="entry name" value="FtsW"/>
</dbReference>
<feature type="transmembrane region" description="Helical" evidence="21">
    <location>
        <begin position="74"/>
        <end position="94"/>
    </location>
</feature>
<evidence type="ECO:0000256" key="10">
    <source>
        <dbReference type="ARBA" id="ARBA00022989"/>
    </source>
</evidence>
<evidence type="ECO:0000256" key="8">
    <source>
        <dbReference type="ARBA" id="ARBA00022960"/>
    </source>
</evidence>
<feature type="transmembrane region" description="Helical" evidence="21">
    <location>
        <begin position="186"/>
        <end position="205"/>
    </location>
</feature>
<keyword evidence="7 21" id="KW-0812">Transmembrane</keyword>
<evidence type="ECO:0000256" key="15">
    <source>
        <dbReference type="ARBA" id="ARBA00033270"/>
    </source>
</evidence>
<dbReference type="STRING" id="1513793.SAMN06296036_101417"/>
<dbReference type="PANTHER" id="PTHR30474">
    <property type="entry name" value="CELL CYCLE PROTEIN"/>
    <property type="match status" value="1"/>
</dbReference>
<gene>
    <name evidence="22" type="ORF">SAMN06296036_101417</name>
</gene>
<comment type="catalytic activity">
    <reaction evidence="20">
        <text>[GlcNAc-(1-&gt;4)-Mur2Ac(oyl-L-Ala-gamma-D-Glu-L-Lys-D-Ala-D-Ala)](n)-di-trans,octa-cis-undecaprenyl diphosphate + beta-D-GlcNAc-(1-&gt;4)-Mur2Ac(oyl-L-Ala-gamma-D-Glu-L-Lys-D-Ala-D-Ala)-di-trans,octa-cis-undecaprenyl diphosphate = [GlcNAc-(1-&gt;4)-Mur2Ac(oyl-L-Ala-gamma-D-Glu-L-Lys-D-Ala-D-Ala)](n+1)-di-trans,octa-cis-undecaprenyl diphosphate + di-trans,octa-cis-undecaprenyl diphosphate + H(+)</text>
        <dbReference type="Rhea" id="RHEA:23708"/>
        <dbReference type="Rhea" id="RHEA-COMP:9602"/>
        <dbReference type="Rhea" id="RHEA-COMP:9603"/>
        <dbReference type="ChEBI" id="CHEBI:15378"/>
        <dbReference type="ChEBI" id="CHEBI:58405"/>
        <dbReference type="ChEBI" id="CHEBI:60033"/>
        <dbReference type="ChEBI" id="CHEBI:78435"/>
        <dbReference type="EC" id="2.4.99.28"/>
    </reaction>
</comment>
<comment type="similarity">
    <text evidence="16">Belongs to the SEDS family. FtsW subfamily.</text>
</comment>
<dbReference type="RefSeq" id="WP_132314468.1">
    <property type="nucleotide sequence ID" value="NZ_FWZT01000001.1"/>
</dbReference>
<keyword evidence="12" id="KW-0131">Cell cycle</keyword>
<dbReference type="GO" id="GO:0008360">
    <property type="term" value="P:regulation of cell shape"/>
    <property type="evidence" value="ECO:0007669"/>
    <property type="project" value="UniProtKB-KW"/>
</dbReference>
<evidence type="ECO:0000256" key="9">
    <source>
        <dbReference type="ARBA" id="ARBA00022984"/>
    </source>
</evidence>
<dbReference type="EMBL" id="FWZT01000001">
    <property type="protein sequence ID" value="SME91049.1"/>
    <property type="molecule type" value="Genomic_DNA"/>
</dbReference>
<protein>
    <recommendedName>
        <fullName evidence="17">Probable peptidoglycan glycosyltransferase FtsW</fullName>
        <ecNumber evidence="19">2.4.99.28</ecNumber>
    </recommendedName>
    <alternativeName>
        <fullName evidence="18">Cell division protein FtsW</fullName>
    </alternativeName>
    <alternativeName>
        <fullName evidence="15">Cell wall polymerase</fullName>
    </alternativeName>
    <alternativeName>
        <fullName evidence="14">Peptidoglycan polymerase</fullName>
    </alternativeName>
</protein>
<evidence type="ECO:0000256" key="2">
    <source>
        <dbReference type="ARBA" id="ARBA00004752"/>
    </source>
</evidence>
<dbReference type="GO" id="GO:0051301">
    <property type="term" value="P:cell division"/>
    <property type="evidence" value="ECO:0007669"/>
    <property type="project" value="UniProtKB-KW"/>
</dbReference>
<feature type="transmembrane region" description="Helical" evidence="21">
    <location>
        <begin position="163"/>
        <end position="179"/>
    </location>
</feature>
<evidence type="ECO:0000256" key="18">
    <source>
        <dbReference type="ARBA" id="ARBA00041418"/>
    </source>
</evidence>
<dbReference type="GO" id="GO:0071555">
    <property type="term" value="P:cell wall organization"/>
    <property type="evidence" value="ECO:0007669"/>
    <property type="project" value="UniProtKB-KW"/>
</dbReference>
<evidence type="ECO:0000256" key="13">
    <source>
        <dbReference type="ARBA" id="ARBA00023316"/>
    </source>
</evidence>
<dbReference type="Pfam" id="PF01098">
    <property type="entry name" value="FTSW_RODA_SPOVE"/>
    <property type="match status" value="1"/>
</dbReference>
<dbReference type="PANTHER" id="PTHR30474:SF2">
    <property type="entry name" value="PEPTIDOGLYCAN GLYCOSYLTRANSFERASE FTSW-RELATED"/>
    <property type="match status" value="1"/>
</dbReference>
<comment type="subcellular location">
    <subcellularLocation>
        <location evidence="1">Cell membrane</location>
        <topology evidence="1">Multi-pass membrane protein</topology>
    </subcellularLocation>
</comment>
<keyword evidence="13" id="KW-0961">Cell wall biogenesis/degradation</keyword>
<dbReference type="Proteomes" id="UP000192907">
    <property type="component" value="Unassembled WGS sequence"/>
</dbReference>
<keyword evidence="9" id="KW-0573">Peptidoglycan synthesis</keyword>
<accession>A0A1Y6BAT2</accession>
<evidence type="ECO:0000256" key="20">
    <source>
        <dbReference type="ARBA" id="ARBA00049902"/>
    </source>
</evidence>
<feature type="transmembrane region" description="Helical" evidence="21">
    <location>
        <begin position="338"/>
        <end position="361"/>
    </location>
</feature>
<dbReference type="InterPro" id="IPR001182">
    <property type="entry name" value="FtsW/RodA"/>
</dbReference>
<organism evidence="22 23">
    <name type="scientific">Pseudobacteriovorax antillogorgiicola</name>
    <dbReference type="NCBI Taxonomy" id="1513793"/>
    <lineage>
        <taxon>Bacteria</taxon>
        <taxon>Pseudomonadati</taxon>
        <taxon>Bdellovibrionota</taxon>
        <taxon>Oligoflexia</taxon>
        <taxon>Oligoflexales</taxon>
        <taxon>Pseudobacteriovoracaceae</taxon>
        <taxon>Pseudobacteriovorax</taxon>
    </lineage>
</organism>
<dbReference type="NCBIfam" id="TIGR02614">
    <property type="entry name" value="ftsW"/>
    <property type="match status" value="1"/>
</dbReference>
<evidence type="ECO:0000256" key="16">
    <source>
        <dbReference type="ARBA" id="ARBA00038053"/>
    </source>
</evidence>
<dbReference type="GO" id="GO:0015648">
    <property type="term" value="F:lipid-linked peptidoglycan transporter activity"/>
    <property type="evidence" value="ECO:0007669"/>
    <property type="project" value="TreeGrafter"/>
</dbReference>
<dbReference type="GO" id="GO:0032153">
    <property type="term" value="C:cell division site"/>
    <property type="evidence" value="ECO:0007669"/>
    <property type="project" value="TreeGrafter"/>
</dbReference>
<feature type="transmembrane region" description="Helical" evidence="21">
    <location>
        <begin position="301"/>
        <end position="326"/>
    </location>
</feature>
<dbReference type="GO" id="GO:0005886">
    <property type="term" value="C:plasma membrane"/>
    <property type="evidence" value="ECO:0007669"/>
    <property type="project" value="UniProtKB-SubCell"/>
</dbReference>
<keyword evidence="23" id="KW-1185">Reference proteome</keyword>
<keyword evidence="3" id="KW-1003">Cell membrane</keyword>
<comment type="pathway">
    <text evidence="2">Cell wall biogenesis; peptidoglycan biosynthesis.</text>
</comment>
<keyword evidence="4 22" id="KW-0132">Cell division</keyword>
<evidence type="ECO:0000256" key="14">
    <source>
        <dbReference type="ARBA" id="ARBA00032370"/>
    </source>
</evidence>
<reference evidence="23" key="1">
    <citation type="submission" date="2017-04" db="EMBL/GenBank/DDBJ databases">
        <authorList>
            <person name="Varghese N."/>
            <person name="Submissions S."/>
        </authorList>
    </citation>
    <scope>NUCLEOTIDE SEQUENCE [LARGE SCALE GENOMIC DNA]</scope>
    <source>
        <strain evidence="23">RKEM611</strain>
    </source>
</reference>
<dbReference type="OrthoDB" id="5288990at2"/>
<keyword evidence="10 21" id="KW-1133">Transmembrane helix</keyword>
<dbReference type="GO" id="GO:0008955">
    <property type="term" value="F:peptidoglycan glycosyltransferase activity"/>
    <property type="evidence" value="ECO:0007669"/>
    <property type="project" value="UniProtKB-EC"/>
</dbReference>
<evidence type="ECO:0000256" key="19">
    <source>
        <dbReference type="ARBA" id="ARBA00044770"/>
    </source>
</evidence>
<evidence type="ECO:0000256" key="5">
    <source>
        <dbReference type="ARBA" id="ARBA00022676"/>
    </source>
</evidence>
<evidence type="ECO:0000256" key="11">
    <source>
        <dbReference type="ARBA" id="ARBA00023136"/>
    </source>
</evidence>
<evidence type="ECO:0000256" key="7">
    <source>
        <dbReference type="ARBA" id="ARBA00022692"/>
    </source>
</evidence>
<keyword evidence="5" id="KW-0328">Glycosyltransferase</keyword>